<proteinExistence type="predicted"/>
<accession>A0A5P2G197</accession>
<dbReference type="RefSeq" id="WP_131328499.1">
    <property type="nucleotide sequence ID" value="NZ_CP044016.1"/>
</dbReference>
<evidence type="ECO:0000313" key="1">
    <source>
        <dbReference type="EMBL" id="QES87610.1"/>
    </source>
</evidence>
<reference evidence="1 2" key="1">
    <citation type="submission" date="2019-09" db="EMBL/GenBank/DDBJ databases">
        <title>Complete genome sequence of Arachidicoccus sp. B3-10 isolated from apple orchard soil.</title>
        <authorList>
            <person name="Kim H.S."/>
            <person name="Han K.-I."/>
            <person name="Suh M.K."/>
            <person name="Lee K.C."/>
            <person name="Eom M.K."/>
            <person name="Kim J.-S."/>
            <person name="Kang S.W."/>
            <person name="Sin Y."/>
            <person name="Lee J.-S."/>
        </authorList>
    </citation>
    <scope>NUCLEOTIDE SEQUENCE [LARGE SCALE GENOMIC DNA]</scope>
    <source>
        <strain evidence="1 2">B3-10</strain>
    </source>
</reference>
<dbReference type="EMBL" id="CP044016">
    <property type="protein sequence ID" value="QES87610.1"/>
    <property type="molecule type" value="Genomic_DNA"/>
</dbReference>
<organism evidence="1 2">
    <name type="scientific">Rhizosphaericola mali</name>
    <dbReference type="NCBI Taxonomy" id="2545455"/>
    <lineage>
        <taxon>Bacteria</taxon>
        <taxon>Pseudomonadati</taxon>
        <taxon>Bacteroidota</taxon>
        <taxon>Chitinophagia</taxon>
        <taxon>Chitinophagales</taxon>
        <taxon>Chitinophagaceae</taxon>
        <taxon>Rhizosphaericola</taxon>
    </lineage>
</organism>
<dbReference type="AlphaFoldDB" id="A0A5P2G197"/>
<dbReference type="KEGG" id="arac:E0W69_002645"/>
<evidence type="ECO:0000313" key="2">
    <source>
        <dbReference type="Proteomes" id="UP000292424"/>
    </source>
</evidence>
<gene>
    <name evidence="1" type="ORF">E0W69_002645</name>
</gene>
<protein>
    <submittedName>
        <fullName evidence="1">Uncharacterized protein</fullName>
    </submittedName>
</protein>
<sequence>MQKIEVNVEVKSVFKCAKPINTHLYGDETDPTNNTQDPTITLTTISSEMTIVPTIFLGRQ</sequence>
<keyword evidence="2" id="KW-1185">Reference proteome</keyword>
<dbReference type="Proteomes" id="UP000292424">
    <property type="component" value="Chromosome"/>
</dbReference>
<name>A0A5P2G197_9BACT</name>